<dbReference type="InterPro" id="IPR011989">
    <property type="entry name" value="ARM-like"/>
</dbReference>
<dbReference type="RefSeq" id="WP_007909083.1">
    <property type="nucleotide sequence ID" value="NZ_ADVG01000002.1"/>
</dbReference>
<dbReference type="STRING" id="485913.Krac_6735"/>
<gene>
    <name evidence="2" type="ORF">Krac_6735</name>
</gene>
<dbReference type="Proteomes" id="UP000004508">
    <property type="component" value="Unassembled WGS sequence"/>
</dbReference>
<proteinExistence type="predicted"/>
<keyword evidence="3" id="KW-1185">Reference proteome</keyword>
<dbReference type="PANTHER" id="PTHR12697">
    <property type="entry name" value="PBS LYASE HEAT-LIKE PROTEIN"/>
    <property type="match status" value="1"/>
</dbReference>
<sequence length="580" mass="64176">MITKSTPDDQMPSDAQRHAFPYNQDSVPGPASSSHILEEALRLLLAPNTDYHVRVQATRRLARCGPSTLPLVLATLSNTPEILVPAWPWWPPQYEHCSRLLANLSQKAELRLDELLKHPTLSEPAGPVLWISAIEATTHLPGTNYEDLLCAALASPWKTVRYASAITLATRAGRTTLAPATISALYACLDSEEDFPVRLTAAYTLLHCREYIGLDILLQLLNPEAPFEVRKAVAFLLATELPVHLSVAQREQLTTCLLYVLEDPLTEPELATQASHALSKVALPSLLPTLIDLLQAERPALQVLALTTLEEIANSSMMRRMMRRHTLHTYIMPLLRSPESEVRRQACYTLASCGGEYVAAVFGTIALNRDHPAHMEALEGLRMLRGVLRASIRENTVRWLLHALKDADEAVQVTALDSLSYILVQARTQGKRQALQEISGFIANDPLILLLLNVPGAWVRQRTIELLGLLWSPHTTFMPPQNEMLRLLTDSDSGVRACAAFVCGHIGARWAVPGLIQSLLDEDPHVAQTAFNALCQLTTTADPIFCAVLQELARLAQTPQPYPLAHLAQQILHKSQRQKS</sequence>
<evidence type="ECO:0000313" key="3">
    <source>
        <dbReference type="Proteomes" id="UP000004508"/>
    </source>
</evidence>
<evidence type="ECO:0000256" key="1">
    <source>
        <dbReference type="SAM" id="MobiDB-lite"/>
    </source>
</evidence>
<dbReference type="SUPFAM" id="SSF48371">
    <property type="entry name" value="ARM repeat"/>
    <property type="match status" value="1"/>
</dbReference>
<name>D6TNX7_KTERA</name>
<dbReference type="GO" id="GO:0016829">
    <property type="term" value="F:lyase activity"/>
    <property type="evidence" value="ECO:0007669"/>
    <property type="project" value="UniProtKB-KW"/>
</dbReference>
<dbReference type="AlphaFoldDB" id="D6TNX7"/>
<keyword evidence="2" id="KW-0456">Lyase</keyword>
<dbReference type="Pfam" id="PF13646">
    <property type="entry name" value="HEAT_2"/>
    <property type="match status" value="1"/>
</dbReference>
<dbReference type="eggNOG" id="COG1413">
    <property type="taxonomic scope" value="Bacteria"/>
</dbReference>
<dbReference type="PANTHER" id="PTHR12697:SF5">
    <property type="entry name" value="DEOXYHYPUSINE HYDROXYLASE"/>
    <property type="match status" value="1"/>
</dbReference>
<accession>D6TNX7</accession>
<dbReference type="InterPro" id="IPR016024">
    <property type="entry name" value="ARM-type_fold"/>
</dbReference>
<comment type="caution">
    <text evidence="2">The sequence shown here is derived from an EMBL/GenBank/DDBJ whole genome shotgun (WGS) entry which is preliminary data.</text>
</comment>
<protein>
    <submittedName>
        <fullName evidence="2">PBS lyase HEAT domain protein repeat-containing protein</fullName>
    </submittedName>
</protein>
<reference evidence="2 3" key="1">
    <citation type="journal article" date="2011" name="Stand. Genomic Sci.">
        <title>Non-contiguous finished genome sequence and contextual data of the filamentous soil bacterium Ktedonobacter racemifer type strain (SOSP1-21).</title>
        <authorList>
            <person name="Chang Y.J."/>
            <person name="Land M."/>
            <person name="Hauser L."/>
            <person name="Chertkov O."/>
            <person name="Del Rio T.G."/>
            <person name="Nolan M."/>
            <person name="Copeland A."/>
            <person name="Tice H."/>
            <person name="Cheng J.F."/>
            <person name="Lucas S."/>
            <person name="Han C."/>
            <person name="Goodwin L."/>
            <person name="Pitluck S."/>
            <person name="Ivanova N."/>
            <person name="Ovchinikova G."/>
            <person name="Pati A."/>
            <person name="Chen A."/>
            <person name="Palaniappan K."/>
            <person name="Mavromatis K."/>
            <person name="Liolios K."/>
            <person name="Brettin T."/>
            <person name="Fiebig A."/>
            <person name="Rohde M."/>
            <person name="Abt B."/>
            <person name="Goker M."/>
            <person name="Detter J.C."/>
            <person name="Woyke T."/>
            <person name="Bristow J."/>
            <person name="Eisen J.A."/>
            <person name="Markowitz V."/>
            <person name="Hugenholtz P."/>
            <person name="Kyrpides N.C."/>
            <person name="Klenk H.P."/>
            <person name="Lapidus A."/>
        </authorList>
    </citation>
    <scope>NUCLEOTIDE SEQUENCE [LARGE SCALE GENOMIC DNA]</scope>
    <source>
        <strain evidence="3">DSM 44963</strain>
    </source>
</reference>
<dbReference type="OrthoDB" id="139432at2"/>
<organism evidence="2 3">
    <name type="scientific">Ktedonobacter racemifer DSM 44963</name>
    <dbReference type="NCBI Taxonomy" id="485913"/>
    <lineage>
        <taxon>Bacteria</taxon>
        <taxon>Bacillati</taxon>
        <taxon>Chloroflexota</taxon>
        <taxon>Ktedonobacteria</taxon>
        <taxon>Ktedonobacterales</taxon>
        <taxon>Ktedonobacteraceae</taxon>
        <taxon>Ktedonobacter</taxon>
    </lineage>
</organism>
<feature type="region of interest" description="Disordered" evidence="1">
    <location>
        <begin position="1"/>
        <end position="31"/>
    </location>
</feature>
<dbReference type="GO" id="GO:0016491">
    <property type="term" value="F:oxidoreductase activity"/>
    <property type="evidence" value="ECO:0007669"/>
    <property type="project" value="TreeGrafter"/>
</dbReference>
<dbReference type="Gene3D" id="1.25.10.10">
    <property type="entry name" value="Leucine-rich Repeat Variant"/>
    <property type="match status" value="3"/>
</dbReference>
<evidence type="ECO:0000313" key="2">
    <source>
        <dbReference type="EMBL" id="EFH85513.1"/>
    </source>
</evidence>
<dbReference type="EMBL" id="ADVG01000002">
    <property type="protein sequence ID" value="EFH85513.1"/>
    <property type="molecule type" value="Genomic_DNA"/>
</dbReference>
<dbReference type="InParanoid" id="D6TNX7"/>